<sequence>MEDSSNGTGAGSNGHSSNGQGNGALANGHGLETPDGNGTGANTNVPGSITPDSRVNLKAGQPLALPTELGSHPHLELELTLEPPTTLPPGVSAKTGIIIRSNEIVPMNLHEASGRNGAALLYDWRHARLEVVFSDGMEDLEALCAAPAVTYDIMNSTSR</sequence>
<feature type="region of interest" description="Disordered" evidence="1">
    <location>
        <begin position="1"/>
        <end position="71"/>
    </location>
</feature>
<gene>
    <name evidence="2" type="ORF">DUNSADRAFT_10315</name>
</gene>
<name>A0ABQ7GFJ9_DUNSA</name>
<accession>A0ABQ7GFJ9</accession>
<comment type="caution">
    <text evidence="2">The sequence shown here is derived from an EMBL/GenBank/DDBJ whole genome shotgun (WGS) entry which is preliminary data.</text>
</comment>
<proteinExistence type="predicted"/>
<dbReference type="Proteomes" id="UP000815325">
    <property type="component" value="Unassembled WGS sequence"/>
</dbReference>
<evidence type="ECO:0008006" key="4">
    <source>
        <dbReference type="Google" id="ProtNLM"/>
    </source>
</evidence>
<protein>
    <recommendedName>
        <fullName evidence="4">Encoded protein</fullName>
    </recommendedName>
</protein>
<evidence type="ECO:0000313" key="2">
    <source>
        <dbReference type="EMBL" id="KAF5833383.1"/>
    </source>
</evidence>
<organism evidence="2 3">
    <name type="scientific">Dunaliella salina</name>
    <name type="common">Green alga</name>
    <name type="synonym">Protococcus salinus</name>
    <dbReference type="NCBI Taxonomy" id="3046"/>
    <lineage>
        <taxon>Eukaryota</taxon>
        <taxon>Viridiplantae</taxon>
        <taxon>Chlorophyta</taxon>
        <taxon>core chlorophytes</taxon>
        <taxon>Chlorophyceae</taxon>
        <taxon>CS clade</taxon>
        <taxon>Chlamydomonadales</taxon>
        <taxon>Dunaliellaceae</taxon>
        <taxon>Dunaliella</taxon>
    </lineage>
</organism>
<feature type="compositionally biased region" description="Polar residues" evidence="1">
    <location>
        <begin position="40"/>
        <end position="53"/>
    </location>
</feature>
<reference evidence="2" key="1">
    <citation type="submission" date="2017-08" db="EMBL/GenBank/DDBJ databases">
        <authorList>
            <person name="Polle J.E."/>
            <person name="Barry K."/>
            <person name="Cushman J."/>
            <person name="Schmutz J."/>
            <person name="Tran D."/>
            <person name="Hathwaick L.T."/>
            <person name="Yim W.C."/>
            <person name="Jenkins J."/>
            <person name="Mckie-Krisberg Z.M."/>
            <person name="Prochnik S."/>
            <person name="Lindquist E."/>
            <person name="Dockter R.B."/>
            <person name="Adam C."/>
            <person name="Molina H."/>
            <person name="Bunkerborg J."/>
            <person name="Jin E."/>
            <person name="Buchheim M."/>
            <person name="Magnuson J."/>
        </authorList>
    </citation>
    <scope>NUCLEOTIDE SEQUENCE</scope>
    <source>
        <strain evidence="2">CCAP 19/18</strain>
    </source>
</reference>
<keyword evidence="3" id="KW-1185">Reference proteome</keyword>
<evidence type="ECO:0000313" key="3">
    <source>
        <dbReference type="Proteomes" id="UP000815325"/>
    </source>
</evidence>
<feature type="compositionally biased region" description="Low complexity" evidence="1">
    <location>
        <begin position="1"/>
        <end position="19"/>
    </location>
</feature>
<dbReference type="EMBL" id="MU069814">
    <property type="protein sequence ID" value="KAF5833383.1"/>
    <property type="molecule type" value="Genomic_DNA"/>
</dbReference>
<evidence type="ECO:0000256" key="1">
    <source>
        <dbReference type="SAM" id="MobiDB-lite"/>
    </source>
</evidence>